<organism evidence="1 2">
    <name type="scientific">Chitinophaga costaii</name>
    <dbReference type="NCBI Taxonomy" id="1335309"/>
    <lineage>
        <taxon>Bacteria</taxon>
        <taxon>Pseudomonadati</taxon>
        <taxon>Bacteroidota</taxon>
        <taxon>Chitinophagia</taxon>
        <taxon>Chitinophagales</taxon>
        <taxon>Chitinophagaceae</taxon>
        <taxon>Chitinophaga</taxon>
    </lineage>
</organism>
<dbReference type="AlphaFoldDB" id="A0A1C4AP45"/>
<keyword evidence="2" id="KW-1185">Reference proteome</keyword>
<dbReference type="Proteomes" id="UP000242818">
    <property type="component" value="Unassembled WGS sequence"/>
</dbReference>
<gene>
    <name evidence="1" type="ORF">GA0116948_102225</name>
</gene>
<reference evidence="1 2" key="1">
    <citation type="submission" date="2016-08" db="EMBL/GenBank/DDBJ databases">
        <authorList>
            <person name="Seilhamer J.J."/>
        </authorList>
    </citation>
    <scope>NUCLEOTIDE SEQUENCE [LARGE SCALE GENOMIC DNA]</scope>
    <source>
        <strain evidence="1 2">A37T2</strain>
    </source>
</reference>
<dbReference type="InterPro" id="IPR029057">
    <property type="entry name" value="PRTase-like"/>
</dbReference>
<accession>A0A1C4AP45</accession>
<dbReference type="Pfam" id="PF15610">
    <property type="entry name" value="PRTase_3"/>
    <property type="match status" value="1"/>
</dbReference>
<name>A0A1C4AP45_9BACT</name>
<dbReference type="RefSeq" id="WP_089709353.1">
    <property type="nucleotide sequence ID" value="NZ_FMAR01000002.1"/>
</dbReference>
<evidence type="ECO:0000313" key="2">
    <source>
        <dbReference type="Proteomes" id="UP000242818"/>
    </source>
</evidence>
<dbReference type="InterPro" id="IPR028944">
    <property type="entry name" value="PRTase_ComF-like"/>
</dbReference>
<dbReference type="SUPFAM" id="SSF53271">
    <property type="entry name" value="PRTase-like"/>
    <property type="match status" value="1"/>
</dbReference>
<dbReference type="OrthoDB" id="8420922at2"/>
<dbReference type="STRING" id="1335309.GA0116948_102225"/>
<sequence>MFTRFAKHYITDATNLPFEPAQYSRFKFGDGRQASVFGRELGQAFVNTHAACLLQHEEVVLVPSPYDAIPTASYAMAQAFLQEVNCFLYQRERKTLLQSKIHRYKTYTVDYGNLNAEERLQLISSDAYHLDRFFLEGRLVLFLDDICITGSHEAVIRRQVEKAGINGHFMFLYYAMLQNERIAPDFENYLNYYDMAGVEQIAMLWQQPGYAMNTRVIKYILKSEPLALHTFLPQANGAQLQQLVHYAVGNNYHLLDDYRNNLNIIIKFIQYGN</sequence>
<protein>
    <submittedName>
        <fullName evidence="1">PRTase ComF-like</fullName>
    </submittedName>
</protein>
<proteinExistence type="predicted"/>
<dbReference type="EMBL" id="FMAR01000002">
    <property type="protein sequence ID" value="SCB96462.1"/>
    <property type="molecule type" value="Genomic_DNA"/>
</dbReference>
<evidence type="ECO:0000313" key="1">
    <source>
        <dbReference type="EMBL" id="SCB96462.1"/>
    </source>
</evidence>